<comment type="caution">
    <text evidence="5">The sequence shown here is derived from an EMBL/GenBank/DDBJ whole genome shotgun (WGS) entry which is preliminary data.</text>
</comment>
<dbReference type="PANTHER" id="PTHR14150:SF12">
    <property type="entry name" value="U3 SMALL NUCLEOLAR RNA-ASSOCIATED PROTEIN 14 HOMOLOG A"/>
    <property type="match status" value="1"/>
</dbReference>
<proteinExistence type="predicted"/>
<gene>
    <name evidence="5" type="ORF">DI09_26p190</name>
</gene>
<keyword evidence="6" id="KW-1185">Reference proteome</keyword>
<dbReference type="OrthoDB" id="277439at2759"/>
<feature type="region of interest" description="Disordered" evidence="4">
    <location>
        <begin position="260"/>
        <end position="279"/>
    </location>
</feature>
<evidence type="ECO:0000256" key="4">
    <source>
        <dbReference type="SAM" id="MobiDB-lite"/>
    </source>
</evidence>
<dbReference type="HOGENOM" id="CLU_508123_0_0_1"/>
<dbReference type="GO" id="GO:0032040">
    <property type="term" value="C:small-subunit processome"/>
    <property type="evidence" value="ECO:0007669"/>
    <property type="project" value="InterPro"/>
</dbReference>
<organism evidence="5 6">
    <name type="scientific">Mitosporidium daphniae</name>
    <dbReference type="NCBI Taxonomy" id="1485682"/>
    <lineage>
        <taxon>Eukaryota</taxon>
        <taxon>Fungi</taxon>
        <taxon>Fungi incertae sedis</taxon>
        <taxon>Microsporidia</taxon>
        <taxon>Mitosporidium</taxon>
    </lineage>
</organism>
<accession>A0A098VSR4</accession>
<dbReference type="Proteomes" id="UP000029725">
    <property type="component" value="Unassembled WGS sequence"/>
</dbReference>
<reference evidence="5 6" key="1">
    <citation type="submission" date="2014-04" db="EMBL/GenBank/DDBJ databases">
        <title>A new species of microsporidia sheds light on the evolution of extreme parasitism.</title>
        <authorList>
            <person name="Haag K.L."/>
            <person name="James T.Y."/>
            <person name="Larsson R."/>
            <person name="Schaer T.M."/>
            <person name="Refardt D."/>
            <person name="Pombert J.-F."/>
            <person name="Ebert D."/>
        </authorList>
    </citation>
    <scope>NUCLEOTIDE SEQUENCE [LARGE SCALE GENOMIC DNA]</scope>
    <source>
        <strain evidence="5 6">UGP3</strain>
        <tissue evidence="5">Spores</tissue>
    </source>
</reference>
<evidence type="ECO:0000256" key="2">
    <source>
        <dbReference type="ARBA" id="ARBA00022553"/>
    </source>
</evidence>
<dbReference type="Pfam" id="PF04615">
    <property type="entry name" value="Utp14"/>
    <property type="match status" value="1"/>
</dbReference>
<sequence length="536" mass="60185">MLTLDDLIAAARKPGPSTPAAFEVEGGSFVKTIHSDKKLDKIAKISSNLQPIQKPLPKFKSEKIKRIAAYEQVSKDLSKWLPAITSNRKAESLFLSTARPGACAPIPTSKSMFESFSPKSDLEQKMDSILSAETPNSLEDPLQGLTPDLARERQIDLQKLRSFLFFQQKKQKRSAKIKSKAYHRIKKKEREAKSAKEMSQSEPSQKALLKAEIARAKERMTQKHRHQRGTQHLSALSPEAQLAQEEQTRIQRLKSKIYLSDEEPEEHEEDSPPPASSSSLLTLKFMKKGAGPAASDSDQQDSGDGEDISDHDSQEDSDDEILLGQRSFSSVSKDKQSWKEQIKENNFTKENVKELSSKPVLLKNDSAIQFQRSLVAEAFQHDKGVISDALEFASEKLSVAANEVAKPFVDATLVGWGSWGGHGISEEKLKRKRPFLIPNPNLQDREGVDPSKRKDARLPHVIIREKRDPKQTERKYLLSRLPYPYDNEAQFNAASYLIPVGKEWNPTSTLQKKIAPRISQNLNGLVIKPLPLKRKG</sequence>
<evidence type="ECO:0000256" key="3">
    <source>
        <dbReference type="ARBA" id="ARBA00023242"/>
    </source>
</evidence>
<feature type="compositionally biased region" description="Basic and acidic residues" evidence="4">
    <location>
        <begin position="212"/>
        <end position="221"/>
    </location>
</feature>
<feature type="region of interest" description="Disordered" evidence="4">
    <location>
        <begin position="287"/>
        <end position="326"/>
    </location>
</feature>
<dbReference type="VEuPathDB" id="MicrosporidiaDB:DI09_26p190"/>
<name>A0A098VSR4_9MICR</name>
<comment type="subcellular location">
    <subcellularLocation>
        <location evidence="1">Nucleus</location>
        <location evidence="1">Nucleolus</location>
    </subcellularLocation>
</comment>
<feature type="region of interest" description="Disordered" evidence="4">
    <location>
        <begin position="169"/>
        <end position="248"/>
    </location>
</feature>
<evidence type="ECO:0000256" key="1">
    <source>
        <dbReference type="ARBA" id="ARBA00004604"/>
    </source>
</evidence>
<keyword evidence="3" id="KW-0539">Nucleus</keyword>
<dbReference type="EMBL" id="JMKJ01000188">
    <property type="protein sequence ID" value="KGG51819.1"/>
    <property type="molecule type" value="Genomic_DNA"/>
</dbReference>
<feature type="compositionally biased region" description="Acidic residues" evidence="4">
    <location>
        <begin position="298"/>
        <end position="307"/>
    </location>
</feature>
<feature type="compositionally biased region" description="Acidic residues" evidence="4">
    <location>
        <begin position="260"/>
        <end position="271"/>
    </location>
</feature>
<evidence type="ECO:0000313" key="6">
    <source>
        <dbReference type="Proteomes" id="UP000029725"/>
    </source>
</evidence>
<dbReference type="RefSeq" id="XP_013238246.1">
    <property type="nucleotide sequence ID" value="XM_013382792.1"/>
</dbReference>
<evidence type="ECO:0000313" key="5">
    <source>
        <dbReference type="EMBL" id="KGG51819.1"/>
    </source>
</evidence>
<dbReference type="GeneID" id="25259295"/>
<dbReference type="PANTHER" id="PTHR14150">
    <property type="entry name" value="U3 SMALL NUCLEOLAR RNA-ASSOCIATED PROTEIN 14"/>
    <property type="match status" value="1"/>
</dbReference>
<dbReference type="GO" id="GO:0006364">
    <property type="term" value="P:rRNA processing"/>
    <property type="evidence" value="ECO:0007669"/>
    <property type="project" value="InterPro"/>
</dbReference>
<dbReference type="AlphaFoldDB" id="A0A098VSR4"/>
<dbReference type="InterPro" id="IPR006709">
    <property type="entry name" value="SSU_processome_Utp14"/>
</dbReference>
<feature type="compositionally biased region" description="Basic residues" evidence="4">
    <location>
        <begin position="169"/>
        <end position="187"/>
    </location>
</feature>
<protein>
    <submittedName>
        <fullName evidence="5">U3 small nucleolar RNA-associated protein</fullName>
    </submittedName>
</protein>
<keyword evidence="2" id="KW-0597">Phosphoprotein</keyword>